<dbReference type="EMBL" id="SSDS01000079">
    <property type="protein sequence ID" value="TXG76231.1"/>
    <property type="molecule type" value="Genomic_DNA"/>
</dbReference>
<sequence length="117" mass="13040">MIDLREGVNNDEVSMRTINDIALVAFGLLGEIAEFRRERLSQVANGDSLRGGKKLSIAVDGLEYLGIARNLEVAMRKEQDLEVKILRTLHTTWDDIGSAVGVSKQTAQSHYGRRKRS</sequence>
<evidence type="ECO:0000313" key="1">
    <source>
        <dbReference type="EMBL" id="TXG76231.1"/>
    </source>
</evidence>
<proteinExistence type="predicted"/>
<protein>
    <submittedName>
        <fullName evidence="1">Uncharacterized protein</fullName>
    </submittedName>
</protein>
<dbReference type="Proteomes" id="UP000321026">
    <property type="component" value="Unassembled WGS sequence"/>
</dbReference>
<accession>A0A5C7J3W8</accession>
<organism evidence="1 2">
    <name type="scientific">Candidatus Dojkabacteria bacterium</name>
    <dbReference type="NCBI Taxonomy" id="2099670"/>
    <lineage>
        <taxon>Bacteria</taxon>
        <taxon>Candidatus Dojkabacteria</taxon>
    </lineage>
</organism>
<comment type="caution">
    <text evidence="1">The sequence shown here is derived from an EMBL/GenBank/DDBJ whole genome shotgun (WGS) entry which is preliminary data.</text>
</comment>
<dbReference type="AlphaFoldDB" id="A0A5C7J3W8"/>
<gene>
    <name evidence="1" type="ORF">E6Q11_05005</name>
</gene>
<name>A0A5C7J3W8_9BACT</name>
<evidence type="ECO:0000313" key="2">
    <source>
        <dbReference type="Proteomes" id="UP000321026"/>
    </source>
</evidence>
<reference evidence="1 2" key="1">
    <citation type="submission" date="2018-09" db="EMBL/GenBank/DDBJ databases">
        <title>Metagenome Assembled Genomes from an Advanced Water Purification Facility.</title>
        <authorList>
            <person name="Stamps B.W."/>
            <person name="Spear J.R."/>
        </authorList>
    </citation>
    <scope>NUCLEOTIDE SEQUENCE [LARGE SCALE GENOMIC DNA]</scope>
    <source>
        <strain evidence="1">Bin_63_2</strain>
    </source>
</reference>